<comment type="caution">
    <text evidence="6">The sequence shown here is derived from an EMBL/GenBank/DDBJ whole genome shotgun (WGS) entry which is preliminary data.</text>
</comment>
<accession>A0A562VEC1</accession>
<dbReference type="PANTHER" id="PTHR11085">
    <property type="entry name" value="NAD-DEPENDENT PROTEIN DEACYLASE SIRTUIN-5, MITOCHONDRIAL-RELATED"/>
    <property type="match status" value="1"/>
</dbReference>
<dbReference type="Pfam" id="PF02146">
    <property type="entry name" value="SIR2"/>
    <property type="match status" value="1"/>
</dbReference>
<dbReference type="InterPro" id="IPR029035">
    <property type="entry name" value="DHS-like_NAD/FAD-binding_dom"/>
</dbReference>
<feature type="binding site" evidence="4">
    <location>
        <position position="154"/>
    </location>
    <ligand>
        <name>Zn(2+)</name>
        <dbReference type="ChEBI" id="CHEBI:29105"/>
    </ligand>
</feature>
<feature type="domain" description="Deacetylase sirtuin-type" evidence="5">
    <location>
        <begin position="1"/>
        <end position="247"/>
    </location>
</feature>
<keyword evidence="7" id="KW-1185">Reference proteome</keyword>
<keyword evidence="2" id="KW-0808">Transferase</keyword>
<evidence type="ECO:0000256" key="3">
    <source>
        <dbReference type="ARBA" id="ARBA00023027"/>
    </source>
</evidence>
<dbReference type="PANTHER" id="PTHR11085:SF4">
    <property type="entry name" value="NAD-DEPENDENT PROTEIN DEACYLASE"/>
    <property type="match status" value="1"/>
</dbReference>
<evidence type="ECO:0000256" key="4">
    <source>
        <dbReference type="PROSITE-ProRule" id="PRU00236"/>
    </source>
</evidence>
<dbReference type="RefSeq" id="WP_147136298.1">
    <property type="nucleotide sequence ID" value="NZ_BAABIJ010000001.1"/>
</dbReference>
<protein>
    <recommendedName>
        <fullName evidence="1">protein acetyllysine N-acetyltransferase</fullName>
        <ecNumber evidence="1">2.3.1.286</ecNumber>
    </recommendedName>
</protein>
<feature type="binding site" evidence="4">
    <location>
        <position position="157"/>
    </location>
    <ligand>
        <name>Zn(2+)</name>
        <dbReference type="ChEBI" id="CHEBI:29105"/>
    </ligand>
</feature>
<dbReference type="GO" id="GO:0017136">
    <property type="term" value="F:histone deacetylase activity, NAD-dependent"/>
    <property type="evidence" value="ECO:0007669"/>
    <property type="project" value="TreeGrafter"/>
</dbReference>
<dbReference type="PROSITE" id="PS50305">
    <property type="entry name" value="SIRTUIN"/>
    <property type="match status" value="1"/>
</dbReference>
<dbReference type="Gene3D" id="3.30.1600.10">
    <property type="entry name" value="SIR2/SIRT2 'Small Domain"/>
    <property type="match status" value="1"/>
</dbReference>
<dbReference type="CDD" id="cd01407">
    <property type="entry name" value="SIR2-fam"/>
    <property type="match status" value="1"/>
</dbReference>
<dbReference type="InterPro" id="IPR050134">
    <property type="entry name" value="NAD-dep_sirtuin_deacylases"/>
</dbReference>
<keyword evidence="4" id="KW-0479">Metal-binding</keyword>
<dbReference type="EMBL" id="VLLL01000005">
    <property type="protein sequence ID" value="TWJ16233.1"/>
    <property type="molecule type" value="Genomic_DNA"/>
</dbReference>
<dbReference type="GO" id="GO:0070403">
    <property type="term" value="F:NAD+ binding"/>
    <property type="evidence" value="ECO:0007669"/>
    <property type="project" value="InterPro"/>
</dbReference>
<dbReference type="GO" id="GO:0046872">
    <property type="term" value="F:metal ion binding"/>
    <property type="evidence" value="ECO:0007669"/>
    <property type="project" value="UniProtKB-KW"/>
</dbReference>
<feature type="active site" description="Proton acceptor" evidence="4">
    <location>
        <position position="121"/>
    </location>
</feature>
<reference evidence="6 7" key="1">
    <citation type="journal article" date="2013" name="Stand. Genomic Sci.">
        <title>Genomic Encyclopedia of Type Strains, Phase I: The one thousand microbial genomes (KMG-I) project.</title>
        <authorList>
            <person name="Kyrpides N.C."/>
            <person name="Woyke T."/>
            <person name="Eisen J.A."/>
            <person name="Garrity G."/>
            <person name="Lilburn T.G."/>
            <person name="Beck B.J."/>
            <person name="Whitman W.B."/>
            <person name="Hugenholtz P."/>
            <person name="Klenk H.P."/>
        </authorList>
    </citation>
    <scope>NUCLEOTIDE SEQUENCE [LARGE SCALE GENOMIC DNA]</scope>
    <source>
        <strain evidence="6 7">DSM 45044</strain>
    </source>
</reference>
<proteinExistence type="predicted"/>
<evidence type="ECO:0000313" key="6">
    <source>
        <dbReference type="EMBL" id="TWJ16233.1"/>
    </source>
</evidence>
<feature type="binding site" evidence="4">
    <location>
        <position position="132"/>
    </location>
    <ligand>
        <name>Zn(2+)</name>
        <dbReference type="ChEBI" id="CHEBI:29105"/>
    </ligand>
</feature>
<dbReference type="SUPFAM" id="SSF52467">
    <property type="entry name" value="DHS-like NAD/FAD-binding domain"/>
    <property type="match status" value="1"/>
</dbReference>
<sequence>MNLSDVRDLITGADSVTVLTGAGVSTESGIPDYRGPKGAWTTDPDSAKYVDIEYYVRDPEIRRRSWLRRGEHPAWTVEPNPAHHALVELEKTGRLRALITQNIDGLHQKAGSSPEAVLEIHGNIFGVECMECDALTTMRAALDRVEAGEPDPHCLDCGGMLKSTTIFFGQNLKPEVLRASAEAAADCDVFVAVGTSLTVFPAAGLVDVAVQSGARLVVCNAEPTPYDRKATAVVREPIGESLPAILV</sequence>
<dbReference type="AlphaFoldDB" id="A0A562VEC1"/>
<keyword evidence="4" id="KW-0862">Zinc</keyword>
<organism evidence="6 7">
    <name type="scientific">Stackebrandtia albiflava</name>
    <dbReference type="NCBI Taxonomy" id="406432"/>
    <lineage>
        <taxon>Bacteria</taxon>
        <taxon>Bacillati</taxon>
        <taxon>Actinomycetota</taxon>
        <taxon>Actinomycetes</taxon>
        <taxon>Glycomycetales</taxon>
        <taxon>Glycomycetaceae</taxon>
        <taxon>Stackebrandtia</taxon>
    </lineage>
</organism>
<evidence type="ECO:0000259" key="5">
    <source>
        <dbReference type="PROSITE" id="PS50305"/>
    </source>
</evidence>
<dbReference type="InterPro" id="IPR003000">
    <property type="entry name" value="Sirtuin"/>
</dbReference>
<dbReference type="Proteomes" id="UP000321617">
    <property type="component" value="Unassembled WGS sequence"/>
</dbReference>
<dbReference type="InterPro" id="IPR026590">
    <property type="entry name" value="Ssirtuin_cat_dom"/>
</dbReference>
<evidence type="ECO:0000313" key="7">
    <source>
        <dbReference type="Proteomes" id="UP000321617"/>
    </source>
</evidence>
<keyword evidence="3" id="KW-0520">NAD</keyword>
<dbReference type="InterPro" id="IPR026591">
    <property type="entry name" value="Sirtuin_cat_small_dom_sf"/>
</dbReference>
<evidence type="ECO:0000256" key="2">
    <source>
        <dbReference type="ARBA" id="ARBA00022679"/>
    </source>
</evidence>
<dbReference type="OrthoDB" id="9800582at2"/>
<evidence type="ECO:0000256" key="1">
    <source>
        <dbReference type="ARBA" id="ARBA00012928"/>
    </source>
</evidence>
<dbReference type="Gene3D" id="3.40.50.1220">
    <property type="entry name" value="TPP-binding domain"/>
    <property type="match status" value="1"/>
</dbReference>
<gene>
    <name evidence="6" type="ORF">LX16_1960</name>
</gene>
<name>A0A562VEC1_9ACTN</name>
<feature type="binding site" evidence="4">
    <location>
        <position position="129"/>
    </location>
    <ligand>
        <name>Zn(2+)</name>
        <dbReference type="ChEBI" id="CHEBI:29105"/>
    </ligand>
</feature>
<dbReference type="EC" id="2.3.1.286" evidence="1"/>